<name>A0A8S1X9Z5_PAROT</name>
<sequence length="49" mass="5977">MINDYIYAYISFQLQYFSQPSYQKSKIINNIFIFILTYGKRESLMKKII</sequence>
<reference evidence="1" key="1">
    <citation type="submission" date="2021-01" db="EMBL/GenBank/DDBJ databases">
        <authorList>
            <consortium name="Genoscope - CEA"/>
            <person name="William W."/>
        </authorList>
    </citation>
    <scope>NUCLEOTIDE SEQUENCE</scope>
</reference>
<protein>
    <submittedName>
        <fullName evidence="1">Uncharacterized protein</fullName>
    </submittedName>
</protein>
<dbReference type="EMBL" id="CAJJDP010000115">
    <property type="protein sequence ID" value="CAD8197897.1"/>
    <property type="molecule type" value="Genomic_DNA"/>
</dbReference>
<organism evidence="1 2">
    <name type="scientific">Paramecium octaurelia</name>
    <dbReference type="NCBI Taxonomy" id="43137"/>
    <lineage>
        <taxon>Eukaryota</taxon>
        <taxon>Sar</taxon>
        <taxon>Alveolata</taxon>
        <taxon>Ciliophora</taxon>
        <taxon>Intramacronucleata</taxon>
        <taxon>Oligohymenophorea</taxon>
        <taxon>Peniculida</taxon>
        <taxon>Parameciidae</taxon>
        <taxon>Paramecium</taxon>
    </lineage>
</organism>
<keyword evidence="2" id="KW-1185">Reference proteome</keyword>
<evidence type="ECO:0000313" key="1">
    <source>
        <dbReference type="EMBL" id="CAD8197897.1"/>
    </source>
</evidence>
<dbReference type="AlphaFoldDB" id="A0A8S1X9Z5"/>
<proteinExistence type="predicted"/>
<accession>A0A8S1X9Z5</accession>
<evidence type="ECO:0000313" key="2">
    <source>
        <dbReference type="Proteomes" id="UP000683925"/>
    </source>
</evidence>
<comment type="caution">
    <text evidence="1">The sequence shown here is derived from an EMBL/GenBank/DDBJ whole genome shotgun (WGS) entry which is preliminary data.</text>
</comment>
<dbReference type="Proteomes" id="UP000683925">
    <property type="component" value="Unassembled WGS sequence"/>
</dbReference>
<gene>
    <name evidence="1" type="ORF">POCTA_138.1.T1150132</name>
</gene>